<keyword evidence="1" id="KW-0812">Transmembrane</keyword>
<evidence type="ECO:0000256" key="1">
    <source>
        <dbReference type="SAM" id="Phobius"/>
    </source>
</evidence>
<dbReference type="InterPro" id="IPR035994">
    <property type="entry name" value="Nucleoside_phosphorylase_sf"/>
</dbReference>
<protein>
    <submittedName>
        <fullName evidence="2">Uncharacterized protein</fullName>
    </submittedName>
</protein>
<gene>
    <name evidence="2" type="ORF">BDV37DRAFT_270390</name>
</gene>
<proteinExistence type="predicted"/>
<accession>A0A5N7DHL0</accession>
<dbReference type="AlphaFoldDB" id="A0A5N7DHL0"/>
<dbReference type="Gene3D" id="3.40.50.1580">
    <property type="entry name" value="Nucleoside phosphorylase domain"/>
    <property type="match status" value="1"/>
</dbReference>
<dbReference type="GO" id="GO:0003824">
    <property type="term" value="F:catalytic activity"/>
    <property type="evidence" value="ECO:0007669"/>
    <property type="project" value="InterPro"/>
</dbReference>
<organism evidence="2 3">
    <name type="scientific">Aspergillus pseudonomiae</name>
    <dbReference type="NCBI Taxonomy" id="1506151"/>
    <lineage>
        <taxon>Eukaryota</taxon>
        <taxon>Fungi</taxon>
        <taxon>Dikarya</taxon>
        <taxon>Ascomycota</taxon>
        <taxon>Pezizomycotina</taxon>
        <taxon>Eurotiomycetes</taxon>
        <taxon>Eurotiomycetidae</taxon>
        <taxon>Eurotiales</taxon>
        <taxon>Aspergillaceae</taxon>
        <taxon>Aspergillus</taxon>
        <taxon>Aspergillus subgen. Circumdati</taxon>
    </lineage>
</organism>
<feature type="transmembrane region" description="Helical" evidence="1">
    <location>
        <begin position="35"/>
        <end position="54"/>
    </location>
</feature>
<dbReference type="GeneID" id="43669237"/>
<keyword evidence="1" id="KW-0472">Membrane</keyword>
<dbReference type="PANTHER" id="PTHR46082">
    <property type="entry name" value="ATP/GTP-BINDING PROTEIN-RELATED"/>
    <property type="match status" value="1"/>
</dbReference>
<evidence type="ECO:0000313" key="3">
    <source>
        <dbReference type="Proteomes" id="UP000325579"/>
    </source>
</evidence>
<dbReference type="Proteomes" id="UP000325579">
    <property type="component" value="Unassembled WGS sequence"/>
</dbReference>
<evidence type="ECO:0000313" key="2">
    <source>
        <dbReference type="EMBL" id="KAE8405931.1"/>
    </source>
</evidence>
<dbReference type="InterPro" id="IPR053137">
    <property type="entry name" value="NLR-like"/>
</dbReference>
<dbReference type="EMBL" id="ML736757">
    <property type="protein sequence ID" value="KAE8405931.1"/>
    <property type="molecule type" value="Genomic_DNA"/>
</dbReference>
<dbReference type="GO" id="GO:0009116">
    <property type="term" value="P:nucleoside metabolic process"/>
    <property type="evidence" value="ECO:0007669"/>
    <property type="project" value="InterPro"/>
</dbReference>
<dbReference type="OrthoDB" id="1577640at2759"/>
<dbReference type="RefSeq" id="XP_031943250.1">
    <property type="nucleotide sequence ID" value="XM_032084546.1"/>
</dbReference>
<keyword evidence="3" id="KW-1185">Reference proteome</keyword>
<dbReference type="PANTHER" id="PTHR46082:SF11">
    <property type="entry name" value="AAA+ ATPASE DOMAIN-CONTAINING PROTEIN-RELATED"/>
    <property type="match status" value="1"/>
</dbReference>
<sequence length="91" mass="9886">MAAAKAILDEVHPPLSQPETNHNVYIFGRVSNHNIVVAYLSAIVLYMISTFRSIRFGLMMGIGDGVPSQSVDICLGNIIISKLTTILNSII</sequence>
<reference evidence="2 3" key="1">
    <citation type="submission" date="2019-04" db="EMBL/GenBank/DDBJ databases">
        <authorList>
            <consortium name="DOE Joint Genome Institute"/>
            <person name="Mondo S."/>
            <person name="Kjaerbolling I."/>
            <person name="Vesth T."/>
            <person name="Frisvad J.C."/>
            <person name="Nybo J.L."/>
            <person name="Theobald S."/>
            <person name="Kildgaard S."/>
            <person name="Isbrandt T."/>
            <person name="Kuo A."/>
            <person name="Sato A."/>
            <person name="Lyhne E.K."/>
            <person name="Kogle M.E."/>
            <person name="Wiebenga A."/>
            <person name="Kun R.S."/>
            <person name="Lubbers R.J."/>
            <person name="Makela M.R."/>
            <person name="Barry K."/>
            <person name="Chovatia M."/>
            <person name="Clum A."/>
            <person name="Daum C."/>
            <person name="Haridas S."/>
            <person name="He G."/>
            <person name="LaButti K."/>
            <person name="Lipzen A."/>
            <person name="Riley R."/>
            <person name="Salamov A."/>
            <person name="Simmons B.A."/>
            <person name="Magnuson J.K."/>
            <person name="Henrissat B."/>
            <person name="Mortensen U.H."/>
            <person name="Larsen T.O."/>
            <person name="Devries R.P."/>
            <person name="Grigoriev I.V."/>
            <person name="Machida M."/>
            <person name="Baker S.E."/>
            <person name="Andersen M.R."/>
            <person name="Cantor M.N."/>
            <person name="Hua S.X."/>
        </authorList>
    </citation>
    <scope>NUCLEOTIDE SEQUENCE [LARGE SCALE GENOMIC DNA]</scope>
    <source>
        <strain evidence="2 3">CBS 119388</strain>
    </source>
</reference>
<name>A0A5N7DHL0_9EURO</name>
<keyword evidence="1" id="KW-1133">Transmembrane helix</keyword>